<organism evidence="10 11">
    <name type="scientific">Pisum sativum</name>
    <name type="common">Garden pea</name>
    <name type="synonym">Lathyrus oleraceus</name>
    <dbReference type="NCBI Taxonomy" id="3888"/>
    <lineage>
        <taxon>Eukaryota</taxon>
        <taxon>Viridiplantae</taxon>
        <taxon>Streptophyta</taxon>
        <taxon>Embryophyta</taxon>
        <taxon>Tracheophyta</taxon>
        <taxon>Spermatophyta</taxon>
        <taxon>Magnoliopsida</taxon>
        <taxon>eudicotyledons</taxon>
        <taxon>Gunneridae</taxon>
        <taxon>Pentapetalae</taxon>
        <taxon>rosids</taxon>
        <taxon>fabids</taxon>
        <taxon>Fabales</taxon>
        <taxon>Fabaceae</taxon>
        <taxon>Papilionoideae</taxon>
        <taxon>50 kb inversion clade</taxon>
        <taxon>NPAAA clade</taxon>
        <taxon>Hologalegina</taxon>
        <taxon>IRL clade</taxon>
        <taxon>Fabeae</taxon>
        <taxon>Lathyrus</taxon>
    </lineage>
</organism>
<reference evidence="10 11" key="1">
    <citation type="journal article" date="2022" name="Nat. Genet.">
        <title>Improved pea reference genome and pan-genome highlight genomic features and evolutionary characteristics.</title>
        <authorList>
            <person name="Yang T."/>
            <person name="Liu R."/>
            <person name="Luo Y."/>
            <person name="Hu S."/>
            <person name="Wang D."/>
            <person name="Wang C."/>
            <person name="Pandey M.K."/>
            <person name="Ge S."/>
            <person name="Xu Q."/>
            <person name="Li N."/>
            <person name="Li G."/>
            <person name="Huang Y."/>
            <person name="Saxena R.K."/>
            <person name="Ji Y."/>
            <person name="Li M."/>
            <person name="Yan X."/>
            <person name="He Y."/>
            <person name="Liu Y."/>
            <person name="Wang X."/>
            <person name="Xiang C."/>
            <person name="Varshney R.K."/>
            <person name="Ding H."/>
            <person name="Gao S."/>
            <person name="Zong X."/>
        </authorList>
    </citation>
    <scope>NUCLEOTIDE SEQUENCE [LARGE SCALE GENOMIC DNA]</scope>
    <source>
        <strain evidence="10 11">cv. Zhongwan 6</strain>
    </source>
</reference>
<sequence>MEFRIARGEVFLRVIAILLLVLTAFLVVFDTQTKVVFLTIEKKVTYKDVDVLKILLYVSSSAAGYNMLQLCKYSCSSKGSYEMCMVWISLLLDQIAVYLTFATNTALFEAAIFAFTGSEAFQWLKVCNKFTRFCEQIAGAILCCYVASILMAMISIISAYKVFRMYSPKRFLRLKGK</sequence>
<accession>A0A9D4X7G3</accession>
<keyword evidence="4 8" id="KW-1003">Cell membrane</keyword>
<evidence type="ECO:0000256" key="7">
    <source>
        <dbReference type="ARBA" id="ARBA00023136"/>
    </source>
</evidence>
<feature type="transmembrane region" description="Helical" evidence="8">
    <location>
        <begin position="137"/>
        <end position="163"/>
    </location>
</feature>
<evidence type="ECO:0000313" key="10">
    <source>
        <dbReference type="EMBL" id="KAI5414947.1"/>
    </source>
</evidence>
<comment type="similarity">
    <text evidence="2 8">Belongs to the Casparian strip membrane proteins (CASP) family.</text>
</comment>
<evidence type="ECO:0000256" key="4">
    <source>
        <dbReference type="ARBA" id="ARBA00022475"/>
    </source>
</evidence>
<dbReference type="Proteomes" id="UP001058974">
    <property type="component" value="Chromosome 4"/>
</dbReference>
<dbReference type="NCBIfam" id="TIGR01569">
    <property type="entry name" value="A_tha_TIGR01569"/>
    <property type="match status" value="1"/>
</dbReference>
<comment type="subcellular location">
    <subcellularLocation>
        <location evidence="1 8">Cell membrane</location>
        <topology evidence="1 8">Multi-pass membrane protein</topology>
    </subcellularLocation>
</comment>
<keyword evidence="7 8" id="KW-0472">Membrane</keyword>
<evidence type="ECO:0000256" key="5">
    <source>
        <dbReference type="ARBA" id="ARBA00022692"/>
    </source>
</evidence>
<evidence type="ECO:0000256" key="3">
    <source>
        <dbReference type="ARBA" id="ARBA00011489"/>
    </source>
</evidence>
<dbReference type="Gramene" id="Psat04G0041200-T1">
    <property type="protein sequence ID" value="KAI5414947.1"/>
    <property type="gene ID" value="KIW84_040412"/>
</dbReference>
<evidence type="ECO:0000256" key="8">
    <source>
        <dbReference type="RuleBase" id="RU361233"/>
    </source>
</evidence>
<keyword evidence="5 8" id="KW-0812">Transmembrane</keyword>
<dbReference type="GO" id="GO:0005886">
    <property type="term" value="C:plasma membrane"/>
    <property type="evidence" value="ECO:0007669"/>
    <property type="project" value="UniProtKB-SubCell"/>
</dbReference>
<protein>
    <recommendedName>
        <fullName evidence="8">CASP-like protein</fullName>
    </recommendedName>
</protein>
<dbReference type="AlphaFoldDB" id="A0A9D4X7G3"/>
<dbReference type="OrthoDB" id="689315at2759"/>
<keyword evidence="11" id="KW-1185">Reference proteome</keyword>
<comment type="caution">
    <text evidence="8">Lacks conserved residue(s) required for the propagation of feature annotation.</text>
</comment>
<dbReference type="InterPro" id="IPR006702">
    <property type="entry name" value="CASP_dom"/>
</dbReference>
<evidence type="ECO:0000256" key="1">
    <source>
        <dbReference type="ARBA" id="ARBA00004651"/>
    </source>
</evidence>
<keyword evidence="6 8" id="KW-1133">Transmembrane helix</keyword>
<evidence type="ECO:0000313" key="11">
    <source>
        <dbReference type="Proteomes" id="UP001058974"/>
    </source>
</evidence>
<dbReference type="PANTHER" id="PTHR33573">
    <property type="entry name" value="CASP-LIKE PROTEIN 4A4"/>
    <property type="match status" value="1"/>
</dbReference>
<dbReference type="EMBL" id="JAMSHJ010000004">
    <property type="protein sequence ID" value="KAI5414947.1"/>
    <property type="molecule type" value="Genomic_DNA"/>
</dbReference>
<evidence type="ECO:0000259" key="9">
    <source>
        <dbReference type="Pfam" id="PF04535"/>
    </source>
</evidence>
<dbReference type="InterPro" id="IPR006459">
    <property type="entry name" value="CASP/CASPL"/>
</dbReference>
<evidence type="ECO:0000256" key="2">
    <source>
        <dbReference type="ARBA" id="ARBA00007651"/>
    </source>
</evidence>
<evidence type="ECO:0000256" key="6">
    <source>
        <dbReference type="ARBA" id="ARBA00022989"/>
    </source>
</evidence>
<feature type="transmembrane region" description="Helical" evidence="8">
    <location>
        <begin position="95"/>
        <end position="117"/>
    </location>
</feature>
<feature type="transmembrane region" description="Helical" evidence="8">
    <location>
        <begin position="10"/>
        <end position="29"/>
    </location>
</feature>
<dbReference type="Pfam" id="PF04535">
    <property type="entry name" value="CASP_dom"/>
    <property type="match status" value="1"/>
</dbReference>
<comment type="caution">
    <text evidence="10">The sequence shown here is derived from an EMBL/GenBank/DDBJ whole genome shotgun (WGS) entry which is preliminary data.</text>
</comment>
<feature type="domain" description="Casparian strip membrane protein" evidence="9">
    <location>
        <begin position="6"/>
        <end position="150"/>
    </location>
</feature>
<proteinExistence type="inferred from homology"/>
<comment type="subunit">
    <text evidence="3 8">Homodimer and heterodimers.</text>
</comment>
<dbReference type="PANTHER" id="PTHR33573:SF30">
    <property type="entry name" value="CASP-LIKE PROTEIN 2C1-RELATED"/>
    <property type="match status" value="1"/>
</dbReference>
<gene>
    <name evidence="10" type="ORF">KIW84_040412</name>
</gene>
<name>A0A9D4X7G3_PEA</name>